<feature type="transmembrane region" description="Helical" evidence="9">
    <location>
        <begin position="78"/>
        <end position="99"/>
    </location>
</feature>
<comment type="caution">
    <text evidence="10">The sequence shown here is derived from an EMBL/GenBank/DDBJ whole genome shotgun (WGS) entry which is preliminary data.</text>
</comment>
<evidence type="ECO:0000256" key="1">
    <source>
        <dbReference type="ARBA" id="ARBA00004651"/>
    </source>
</evidence>
<dbReference type="PANTHER" id="PTHR21716:SF53">
    <property type="entry name" value="PERMEASE PERM-RELATED"/>
    <property type="match status" value="1"/>
</dbReference>
<feature type="transmembrane region" description="Helical" evidence="9">
    <location>
        <begin position="346"/>
        <end position="377"/>
    </location>
</feature>
<keyword evidence="6 9" id="KW-1133">Transmembrane helix</keyword>
<keyword evidence="4" id="KW-1003">Cell membrane</keyword>
<feature type="transmembrane region" description="Helical" evidence="9">
    <location>
        <begin position="298"/>
        <end position="326"/>
    </location>
</feature>
<keyword evidence="7 9" id="KW-0472">Membrane</keyword>
<feature type="compositionally biased region" description="Low complexity" evidence="8">
    <location>
        <begin position="24"/>
        <end position="34"/>
    </location>
</feature>
<reference evidence="10 11" key="1">
    <citation type="submission" date="2023-08" db="EMBL/GenBank/DDBJ databases">
        <title>Phytohabitans sansha sp. nov., isolated from marine sediment.</title>
        <authorList>
            <person name="Zhao Y."/>
            <person name="Yi K."/>
        </authorList>
    </citation>
    <scope>NUCLEOTIDE SEQUENCE [LARGE SCALE GENOMIC DNA]</scope>
    <source>
        <strain evidence="10 11">ZYX-F-186</strain>
    </source>
</reference>
<feature type="transmembrane region" description="Helical" evidence="9">
    <location>
        <begin position="111"/>
        <end position="132"/>
    </location>
</feature>
<evidence type="ECO:0000256" key="9">
    <source>
        <dbReference type="SAM" id="Phobius"/>
    </source>
</evidence>
<dbReference type="RefSeq" id="WP_308717117.1">
    <property type="nucleotide sequence ID" value="NZ_JAVHUY010000047.1"/>
</dbReference>
<dbReference type="EMBL" id="JAVHUY010000047">
    <property type="protein sequence ID" value="MDQ7909861.1"/>
    <property type="molecule type" value="Genomic_DNA"/>
</dbReference>
<feature type="transmembrane region" description="Helical" evidence="9">
    <location>
        <begin position="237"/>
        <end position="259"/>
    </location>
</feature>
<dbReference type="InterPro" id="IPR002549">
    <property type="entry name" value="AI-2E-like"/>
</dbReference>
<evidence type="ECO:0000256" key="4">
    <source>
        <dbReference type="ARBA" id="ARBA00022475"/>
    </source>
</evidence>
<proteinExistence type="inferred from homology"/>
<dbReference type="Pfam" id="PF01594">
    <property type="entry name" value="AI-2E_transport"/>
    <property type="match status" value="1"/>
</dbReference>
<protein>
    <submittedName>
        <fullName evidence="10">AI-2E family transporter</fullName>
    </submittedName>
</protein>
<feature type="region of interest" description="Disordered" evidence="8">
    <location>
        <begin position="1"/>
        <end position="38"/>
    </location>
</feature>
<dbReference type="PANTHER" id="PTHR21716">
    <property type="entry name" value="TRANSMEMBRANE PROTEIN"/>
    <property type="match status" value="1"/>
</dbReference>
<evidence type="ECO:0000256" key="6">
    <source>
        <dbReference type="ARBA" id="ARBA00022989"/>
    </source>
</evidence>
<keyword evidence="11" id="KW-1185">Reference proteome</keyword>
<feature type="compositionally biased region" description="Basic and acidic residues" evidence="8">
    <location>
        <begin position="10"/>
        <end position="22"/>
    </location>
</feature>
<dbReference type="Proteomes" id="UP001230908">
    <property type="component" value="Unassembled WGS sequence"/>
</dbReference>
<organism evidence="10 11">
    <name type="scientific">Phytohabitans maris</name>
    <dbReference type="NCBI Taxonomy" id="3071409"/>
    <lineage>
        <taxon>Bacteria</taxon>
        <taxon>Bacillati</taxon>
        <taxon>Actinomycetota</taxon>
        <taxon>Actinomycetes</taxon>
        <taxon>Micromonosporales</taxon>
        <taxon>Micromonosporaceae</taxon>
    </lineage>
</organism>
<gene>
    <name evidence="10" type="ORF">RB614_35730</name>
</gene>
<evidence type="ECO:0000256" key="7">
    <source>
        <dbReference type="ARBA" id="ARBA00023136"/>
    </source>
</evidence>
<sequence length="388" mass="40705">MAADGSGEEPVERRAAGAEPERPASPADEASADAPVPPPSGKFGPLGRPLGRNAFVTGFVGGLGVLLAYAAYVAVRNAAGVLLLIFIALFLAVGLNPAVVRLRKWGVPRGLAVAAVALGIILLLCGGLFALVPPVVNESSEVIDNLPGYIDQLNDNPTIRDLNERYDIIQRASSAVTPENITRALGGVLGGASLVFGTVFRVLTVLVLTIYFMAAFDRIKEAAYQIVPASRRHRVRLITDEILTKVGAYMVGALAIAIVAGTSTFVFLMITGVAYPFALAVVIAVCDLIPQIGATLGAVIVSLVGFANSLTVGIACLVFFIIYQQVENYLIYPKVMRRSVKVSDVAAIVAALLGVALFGVIGALVAIPAVAAIQLILREVVVPRQQER</sequence>
<evidence type="ECO:0000256" key="5">
    <source>
        <dbReference type="ARBA" id="ARBA00022692"/>
    </source>
</evidence>
<evidence type="ECO:0000256" key="3">
    <source>
        <dbReference type="ARBA" id="ARBA00022448"/>
    </source>
</evidence>
<evidence type="ECO:0000313" key="11">
    <source>
        <dbReference type="Proteomes" id="UP001230908"/>
    </source>
</evidence>
<evidence type="ECO:0000256" key="2">
    <source>
        <dbReference type="ARBA" id="ARBA00009773"/>
    </source>
</evidence>
<evidence type="ECO:0000256" key="8">
    <source>
        <dbReference type="SAM" id="MobiDB-lite"/>
    </source>
</evidence>
<comment type="subcellular location">
    <subcellularLocation>
        <location evidence="1">Cell membrane</location>
        <topology evidence="1">Multi-pass membrane protein</topology>
    </subcellularLocation>
</comment>
<feature type="transmembrane region" description="Helical" evidence="9">
    <location>
        <begin position="265"/>
        <end position="286"/>
    </location>
</feature>
<feature type="transmembrane region" description="Helical" evidence="9">
    <location>
        <begin position="54"/>
        <end position="72"/>
    </location>
</feature>
<accession>A0ABU0ZSV6</accession>
<comment type="similarity">
    <text evidence="2">Belongs to the autoinducer-2 exporter (AI-2E) (TC 2.A.86) family.</text>
</comment>
<evidence type="ECO:0000313" key="10">
    <source>
        <dbReference type="EMBL" id="MDQ7909861.1"/>
    </source>
</evidence>
<keyword evidence="3" id="KW-0813">Transport</keyword>
<feature type="transmembrane region" description="Helical" evidence="9">
    <location>
        <begin position="194"/>
        <end position="216"/>
    </location>
</feature>
<keyword evidence="5 9" id="KW-0812">Transmembrane</keyword>
<name>A0ABU0ZSV6_9ACTN</name>